<gene>
    <name evidence="2" type="ORF">S01H1_69348</name>
</gene>
<organism evidence="2">
    <name type="scientific">marine sediment metagenome</name>
    <dbReference type="NCBI Taxonomy" id="412755"/>
    <lineage>
        <taxon>unclassified sequences</taxon>
        <taxon>metagenomes</taxon>
        <taxon>ecological metagenomes</taxon>
    </lineage>
</organism>
<evidence type="ECO:0000256" key="1">
    <source>
        <dbReference type="SAM" id="MobiDB-lite"/>
    </source>
</evidence>
<dbReference type="AlphaFoldDB" id="X0X895"/>
<comment type="caution">
    <text evidence="2">The sequence shown here is derived from an EMBL/GenBank/DDBJ whole genome shotgun (WGS) entry which is preliminary data.</text>
</comment>
<reference evidence="2" key="1">
    <citation type="journal article" date="2014" name="Front. Microbiol.">
        <title>High frequency of phylogenetically diverse reductive dehalogenase-homologous genes in deep subseafloor sedimentary metagenomes.</title>
        <authorList>
            <person name="Kawai M."/>
            <person name="Futagami T."/>
            <person name="Toyoda A."/>
            <person name="Takaki Y."/>
            <person name="Nishi S."/>
            <person name="Hori S."/>
            <person name="Arai W."/>
            <person name="Tsubouchi T."/>
            <person name="Morono Y."/>
            <person name="Uchiyama I."/>
            <person name="Ito T."/>
            <person name="Fujiyama A."/>
            <person name="Inagaki F."/>
            <person name="Takami H."/>
        </authorList>
    </citation>
    <scope>NUCLEOTIDE SEQUENCE</scope>
    <source>
        <strain evidence="2">Expedition CK06-06</strain>
    </source>
</reference>
<evidence type="ECO:0000313" key="2">
    <source>
        <dbReference type="EMBL" id="GAG39265.1"/>
    </source>
</evidence>
<protein>
    <submittedName>
        <fullName evidence="2">Uncharacterized protein</fullName>
    </submittedName>
</protein>
<proteinExistence type="predicted"/>
<feature type="non-terminal residue" evidence="2">
    <location>
        <position position="140"/>
    </location>
</feature>
<dbReference type="EMBL" id="BARS01046039">
    <property type="protein sequence ID" value="GAG39265.1"/>
    <property type="molecule type" value="Genomic_DNA"/>
</dbReference>
<feature type="region of interest" description="Disordered" evidence="1">
    <location>
        <begin position="104"/>
        <end position="140"/>
    </location>
</feature>
<sequence length="140" mass="14719">MPWTVGDVDDHMKGLSASEKETWVEVANKALAACEKAGKADCDASAIKQANAVLGKVREALTPDEEDFVEAASFKAILQRFMKAAGVLAGHPFISKGAKKRLSGLQDTLRTDHGKAAGEESDDTSEAGSDPSPGGEAEFK</sequence>
<name>X0X895_9ZZZZ</name>
<accession>X0X895</accession>
<feature type="compositionally biased region" description="Basic and acidic residues" evidence="1">
    <location>
        <begin position="109"/>
        <end position="118"/>
    </location>
</feature>